<dbReference type="InterPro" id="IPR051037">
    <property type="entry name" value="RNAPII_TF_IWS1"/>
</dbReference>
<dbReference type="Gene3D" id="1.20.930.10">
    <property type="entry name" value="Conserved domain common to transcription factors TFIIS, elongin A, CRSP70"/>
    <property type="match status" value="1"/>
</dbReference>
<evidence type="ECO:0000256" key="3">
    <source>
        <dbReference type="SAM" id="MobiDB-lite"/>
    </source>
</evidence>
<dbReference type="InterPro" id="IPR035441">
    <property type="entry name" value="TFIIS/LEDGF_dom_sf"/>
</dbReference>
<evidence type="ECO:0000259" key="4">
    <source>
        <dbReference type="PROSITE" id="PS51319"/>
    </source>
</evidence>
<dbReference type="PROSITE" id="PS51319">
    <property type="entry name" value="TFIIS_N"/>
    <property type="match status" value="1"/>
</dbReference>
<dbReference type="OrthoDB" id="21124at2759"/>
<feature type="region of interest" description="Disordered" evidence="3">
    <location>
        <begin position="312"/>
        <end position="332"/>
    </location>
</feature>
<name>L0B1T7_THEEQ</name>
<feature type="compositionally biased region" description="Acidic residues" evidence="3">
    <location>
        <begin position="1"/>
        <end position="11"/>
    </location>
</feature>
<sequence>MDVPEEVESEVTDAAPKHRRLKKNTTESKDANDQVNAEDIKIPKKKTKRKGKRGSGAQDEDFVPAQNAFSDNLNDFTDADFEEVPTTKKSNRGVGKAYFDEVLKRLKERKRQTVKLSDEECQLYCRQLVERMIAAAAEDVESVKLGKPGLSKLKMLSSLSDISKPSWRQWCISEGIAVALASWLAVLPDGSLPNLSVRSKVLQVVLQLPFQSSDLRDNDLGRTVVSLWKHPSECESNKTLIRAIVQKWTRPMLGMSTSYAELQDSSFIDNKSVPTSEDAYKYHKYDFKNAKASKVTVNQERIKNKLSQMYRSMESKQKTPGKATKVSLTGML</sequence>
<evidence type="ECO:0000256" key="2">
    <source>
        <dbReference type="PROSITE-ProRule" id="PRU00649"/>
    </source>
</evidence>
<comment type="subcellular location">
    <subcellularLocation>
        <location evidence="2">Nucleus</location>
    </subcellularLocation>
</comment>
<dbReference type="GeneID" id="15804762"/>
<dbReference type="AlphaFoldDB" id="L0B1T7"/>
<keyword evidence="6" id="KW-1185">Reference proteome</keyword>
<feature type="compositionally biased region" description="Basic and acidic residues" evidence="3">
    <location>
        <begin position="24"/>
        <end position="42"/>
    </location>
</feature>
<dbReference type="PANTHER" id="PTHR46010:SF1">
    <property type="entry name" value="PROTEIN IWS1 HOMOLOG"/>
    <property type="match status" value="1"/>
</dbReference>
<dbReference type="KEGG" id="beq:BEWA_005020"/>
<dbReference type="EMBL" id="CP001670">
    <property type="protein sequence ID" value="AFZ81094.1"/>
    <property type="molecule type" value="Genomic_DNA"/>
</dbReference>
<dbReference type="eggNOG" id="KOG1793">
    <property type="taxonomic scope" value="Eukaryota"/>
</dbReference>
<dbReference type="STRING" id="1537102.L0B1T7"/>
<accession>L0B1T7</accession>
<dbReference type="PANTHER" id="PTHR46010">
    <property type="entry name" value="PROTEIN IWS1 HOMOLOG"/>
    <property type="match status" value="1"/>
</dbReference>
<feature type="compositionally biased region" description="Basic residues" evidence="3">
    <location>
        <begin position="43"/>
        <end position="53"/>
    </location>
</feature>
<feature type="region of interest" description="Disordered" evidence="3">
    <location>
        <begin position="1"/>
        <end position="74"/>
    </location>
</feature>
<evidence type="ECO:0000313" key="6">
    <source>
        <dbReference type="Proteomes" id="UP000031512"/>
    </source>
</evidence>
<evidence type="ECO:0000313" key="5">
    <source>
        <dbReference type="EMBL" id="AFZ81094.1"/>
    </source>
</evidence>
<feature type="domain" description="TFIIS N-terminal" evidence="4">
    <location>
        <begin position="178"/>
        <end position="255"/>
    </location>
</feature>
<protein>
    <submittedName>
        <fullName evidence="5">IWS1 C-terminus domain-containing protein</fullName>
    </submittedName>
</protein>
<proteinExistence type="inferred from homology"/>
<gene>
    <name evidence="5" type="ORF">BEWA_005020</name>
</gene>
<reference evidence="5 6" key="1">
    <citation type="journal article" date="2012" name="BMC Genomics">
        <title>Comparative genomic analysis and phylogenetic position of Theileria equi.</title>
        <authorList>
            <person name="Kappmeyer L.S."/>
            <person name="Thiagarajan M."/>
            <person name="Herndon D.R."/>
            <person name="Ramsay J.D."/>
            <person name="Caler E."/>
            <person name="Djikeng A."/>
            <person name="Gillespie J.J."/>
            <person name="Lau A.O."/>
            <person name="Roalson E.H."/>
            <person name="Silva J.C."/>
            <person name="Silva M.G."/>
            <person name="Suarez C.E."/>
            <person name="Ueti M.W."/>
            <person name="Nene V.M."/>
            <person name="Mealey R.H."/>
            <person name="Knowles D.P."/>
            <person name="Brayton K.A."/>
        </authorList>
    </citation>
    <scope>NUCLEOTIDE SEQUENCE [LARGE SCALE GENOMIC DNA]</scope>
    <source>
        <strain evidence="5 6">WA</strain>
    </source>
</reference>
<dbReference type="Proteomes" id="UP000031512">
    <property type="component" value="Chromosome 3"/>
</dbReference>
<comment type="similarity">
    <text evidence="1">Belongs to the IWS1 family.</text>
</comment>
<dbReference type="VEuPathDB" id="PiroplasmaDB:BEWA_005020"/>
<evidence type="ECO:0000256" key="1">
    <source>
        <dbReference type="ARBA" id="ARBA00037992"/>
    </source>
</evidence>
<organism evidence="5 6">
    <name type="scientific">Theileria equi strain WA</name>
    <dbReference type="NCBI Taxonomy" id="1537102"/>
    <lineage>
        <taxon>Eukaryota</taxon>
        <taxon>Sar</taxon>
        <taxon>Alveolata</taxon>
        <taxon>Apicomplexa</taxon>
        <taxon>Aconoidasida</taxon>
        <taxon>Piroplasmida</taxon>
        <taxon>Theileriidae</taxon>
        <taxon>Theileria</taxon>
    </lineage>
</organism>
<keyword evidence="2" id="KW-0539">Nucleus</keyword>
<dbReference type="RefSeq" id="XP_004830760.1">
    <property type="nucleotide sequence ID" value="XM_004830703.1"/>
</dbReference>
<dbReference type="Pfam" id="PF08711">
    <property type="entry name" value="Med26"/>
    <property type="match status" value="1"/>
</dbReference>
<dbReference type="InterPro" id="IPR017923">
    <property type="entry name" value="TFIIS_N"/>
</dbReference>
<dbReference type="GO" id="GO:0005634">
    <property type="term" value="C:nucleus"/>
    <property type="evidence" value="ECO:0007669"/>
    <property type="project" value="UniProtKB-SubCell"/>
</dbReference>
<dbReference type="GO" id="GO:0016973">
    <property type="term" value="P:poly(A)+ mRNA export from nucleus"/>
    <property type="evidence" value="ECO:0007669"/>
    <property type="project" value="TreeGrafter"/>
</dbReference>